<sequence length="202" mass="22362">MTSVQTQVKDLIKGKTGQLVFPDEFLQLGSAEAVHMALSRLAQEKVITRLGKGIYIKPKNDPIIGQVVPSLEEIARAIAEKENVTIRPTGAYALNRLGLSTQVPMKVVFLTNGNSRSIRIGRGTLTFKKTTPKKLSAKNEKVFLVIQALQELGESNVTDEVLSRLLQILENVSTAEIRADAKYAPQFITRMLYQLADKLDNQ</sequence>
<dbReference type="InterPro" id="IPR045738">
    <property type="entry name" value="DUF6088"/>
</dbReference>
<dbReference type="RefSeq" id="WP_092723873.1">
    <property type="nucleotide sequence ID" value="NZ_FNNO01000008.1"/>
</dbReference>
<accession>A0A8X8IGD1</accession>
<protein>
    <submittedName>
        <fullName evidence="1">Transcriptional regulator, AbiEi antitoxin, Type IV TA system</fullName>
    </submittedName>
</protein>
<gene>
    <name evidence="1" type="ORF">SAMN05444410_10841</name>
</gene>
<evidence type="ECO:0000313" key="1">
    <source>
        <dbReference type="EMBL" id="SDX01595.1"/>
    </source>
</evidence>
<organism evidence="1 2">
    <name type="scientific">Hydrobacter penzbergensis</name>
    <dbReference type="NCBI Taxonomy" id="1235997"/>
    <lineage>
        <taxon>Bacteria</taxon>
        <taxon>Pseudomonadati</taxon>
        <taxon>Bacteroidota</taxon>
        <taxon>Chitinophagia</taxon>
        <taxon>Chitinophagales</taxon>
        <taxon>Chitinophagaceae</taxon>
        <taxon>Hydrobacter</taxon>
    </lineage>
</organism>
<name>A0A8X8IGD1_9BACT</name>
<dbReference type="AlphaFoldDB" id="A0A8X8IGD1"/>
<dbReference type="EMBL" id="FNNO01000008">
    <property type="protein sequence ID" value="SDX01595.1"/>
    <property type="molecule type" value="Genomic_DNA"/>
</dbReference>
<reference evidence="1 2" key="1">
    <citation type="submission" date="2016-10" db="EMBL/GenBank/DDBJ databases">
        <authorList>
            <person name="Varghese N."/>
            <person name="Submissions S."/>
        </authorList>
    </citation>
    <scope>NUCLEOTIDE SEQUENCE [LARGE SCALE GENOMIC DNA]</scope>
    <source>
        <strain evidence="1 2">DSM 25353</strain>
    </source>
</reference>
<keyword evidence="2" id="KW-1185">Reference proteome</keyword>
<dbReference type="Pfam" id="PF19570">
    <property type="entry name" value="DUF6088"/>
    <property type="match status" value="1"/>
</dbReference>
<evidence type="ECO:0000313" key="2">
    <source>
        <dbReference type="Proteomes" id="UP000198711"/>
    </source>
</evidence>
<proteinExistence type="predicted"/>
<comment type="caution">
    <text evidence="1">The sequence shown here is derived from an EMBL/GenBank/DDBJ whole genome shotgun (WGS) entry which is preliminary data.</text>
</comment>
<dbReference type="Proteomes" id="UP000198711">
    <property type="component" value="Unassembled WGS sequence"/>
</dbReference>